<gene>
    <name evidence="1" type="ORF">QG37_02395</name>
</gene>
<reference evidence="2" key="1">
    <citation type="journal article" date="2015" name="BMC Genomics">
        <title>Draft genome of a commonly misdiagnosed multidrug resistant pathogen Candida auris.</title>
        <authorList>
            <person name="Chatterjee S."/>
            <person name="Alampalli S.V."/>
            <person name="Nageshan R.K."/>
            <person name="Chettiar S.T."/>
            <person name="Joshi S."/>
            <person name="Tatu U.S."/>
        </authorList>
    </citation>
    <scope>NUCLEOTIDE SEQUENCE [LARGE SCALE GENOMIC DNA]</scope>
    <source>
        <strain evidence="2">6684</strain>
    </source>
</reference>
<dbReference type="EMBL" id="LGST01000018">
    <property type="protein sequence ID" value="KNE00368.1"/>
    <property type="molecule type" value="Genomic_DNA"/>
</dbReference>
<evidence type="ECO:0000313" key="1">
    <source>
        <dbReference type="EMBL" id="KNE00368.1"/>
    </source>
</evidence>
<proteinExistence type="predicted"/>
<accession>A0A0L0P1V9</accession>
<protein>
    <submittedName>
        <fullName evidence="1">Uncharacterized protein</fullName>
    </submittedName>
</protein>
<evidence type="ECO:0000313" key="2">
    <source>
        <dbReference type="Proteomes" id="UP000037122"/>
    </source>
</evidence>
<dbReference type="Proteomes" id="UP000037122">
    <property type="component" value="Unassembled WGS sequence"/>
</dbReference>
<comment type="caution">
    <text evidence="1">The sequence shown here is derived from an EMBL/GenBank/DDBJ whole genome shotgun (WGS) entry which is preliminary data.</text>
</comment>
<dbReference type="VEuPathDB" id="FungiDB:QG37_02395"/>
<dbReference type="AlphaFoldDB" id="A0A0L0P1V9"/>
<name>A0A0L0P1V9_CANAR</name>
<sequence length="41" mass="4826">MVREADCGKTRFYQQQEWEVRLGVTQIKVYNATGGICWNFV</sequence>
<organism evidence="1 2">
    <name type="scientific">Candidozyma auris</name>
    <name type="common">Yeast</name>
    <name type="synonym">Candida auris</name>
    <dbReference type="NCBI Taxonomy" id="498019"/>
    <lineage>
        <taxon>Eukaryota</taxon>
        <taxon>Fungi</taxon>
        <taxon>Dikarya</taxon>
        <taxon>Ascomycota</taxon>
        <taxon>Saccharomycotina</taxon>
        <taxon>Pichiomycetes</taxon>
        <taxon>Metschnikowiaceae</taxon>
        <taxon>Candidozyma</taxon>
    </lineage>
</organism>